<reference evidence="6" key="2">
    <citation type="submission" date="2020-04" db="EMBL/GenBank/DDBJ databases">
        <authorList>
            <consortium name="NCBI Genome Project"/>
        </authorList>
    </citation>
    <scope>NUCLEOTIDE SEQUENCE</scope>
    <source>
        <strain evidence="6">CBS 304.34</strain>
    </source>
</reference>
<evidence type="ECO:0000313" key="6">
    <source>
        <dbReference type="RefSeq" id="XP_033580035.1"/>
    </source>
</evidence>
<dbReference type="Pfam" id="PF16761">
    <property type="entry name" value="Clr2_transil"/>
    <property type="match status" value="1"/>
</dbReference>
<dbReference type="PANTHER" id="PTHR38046">
    <property type="entry name" value="CRYPTIC LOCI REGULATOR 2"/>
    <property type="match status" value="1"/>
</dbReference>
<evidence type="ECO:0008006" key="7">
    <source>
        <dbReference type="Google" id="ProtNLM"/>
    </source>
</evidence>
<dbReference type="GO" id="GO:0030466">
    <property type="term" value="P:silent mating-type cassette heterochromatin formation"/>
    <property type="evidence" value="ECO:0007669"/>
    <property type="project" value="TreeGrafter"/>
</dbReference>
<proteinExistence type="predicted"/>
<keyword evidence="5" id="KW-1185">Reference proteome</keyword>
<feature type="region of interest" description="Disordered" evidence="1">
    <location>
        <begin position="593"/>
        <end position="619"/>
    </location>
</feature>
<reference evidence="4 6" key="1">
    <citation type="journal article" date="2020" name="Stud. Mycol.">
        <title>101 Dothideomycetes genomes: a test case for predicting lifestyles and emergence of pathogens.</title>
        <authorList>
            <person name="Haridas S."/>
            <person name="Albert R."/>
            <person name="Binder M."/>
            <person name="Bloem J."/>
            <person name="Labutti K."/>
            <person name="Salamov A."/>
            <person name="Andreopoulos B."/>
            <person name="Baker S."/>
            <person name="Barry K."/>
            <person name="Bills G."/>
            <person name="Bluhm B."/>
            <person name="Cannon C."/>
            <person name="Castanera R."/>
            <person name="Culley D."/>
            <person name="Daum C."/>
            <person name="Ezra D."/>
            <person name="Gonzalez J."/>
            <person name="Henrissat B."/>
            <person name="Kuo A."/>
            <person name="Liang C."/>
            <person name="Lipzen A."/>
            <person name="Lutzoni F."/>
            <person name="Magnuson J."/>
            <person name="Mondo S."/>
            <person name="Nolan M."/>
            <person name="Ohm R."/>
            <person name="Pangilinan J."/>
            <person name="Park H.-J."/>
            <person name="Ramirez L."/>
            <person name="Alfaro M."/>
            <person name="Sun H."/>
            <person name="Tritt A."/>
            <person name="Yoshinaga Y."/>
            <person name="Zwiers L.-H."/>
            <person name="Turgeon B."/>
            <person name="Goodwin S."/>
            <person name="Spatafora J."/>
            <person name="Crous P."/>
            <person name="Grigoriev I."/>
        </authorList>
    </citation>
    <scope>NUCLEOTIDE SEQUENCE</scope>
    <source>
        <strain evidence="4 6">CBS 304.34</strain>
    </source>
</reference>
<dbReference type="PANTHER" id="PTHR38046:SF1">
    <property type="entry name" value="CRYPTIC LOCI REGULATOR 2"/>
    <property type="match status" value="1"/>
</dbReference>
<sequence length="655" mass="72956">MTRFYPLHIARSDGKTEIPTRTGKQQNGPTKEQLDKTPDAKGMQDYYRELGPQEVKHMDWRRKLAGMLMREIASPQDKDKANTSILYEFPENYRLYEHIKSSGPVGEGNRSHSSKNHSGGGHDRQDAYLYGHPMGPRKRFRSPADFFPHLLWLTTDKDGDQDNCSCKICCPEEIEGDKTTKDKEKVTTPTPSIKKEEGSTKSPAIGKTALAENVRRMSINPSQPATSNPSTPNPLDGLSRANTLSQRVTAPTPSPLPQPRSLDQQFDAQYNRFMFRSGELVWYNRGNAWGLGVIIRRWLQSDVRNYLIQPLSHPLHHPATAVIDQESFLRPWLAWSAPPCTTPYLLSHALLYQQVDWHGLLSEKYGRGGDVEVDASILGAKAIDGTYTPFELLRTSVTQNGFEERYFNGMYLGAEKIWAGEPVRLRIGGGGDIMIVTAILERRGPHTASSSPVLLPTSPVAYFVGDVYAFQTRTPPSRTQVPEIPNFSALPLRVREDLRWRNNLTLPTLGSYGLWNLTSLQARIEITDIKGRWYESSILYPILQQESDCRAEVAKGNFSDVGSWMNSRGDSSNVLNRIDQRANAFGGAVPHGTNIVDGIEPPPPPALQPQPLQQQQQPALSGDVAMLDDYLNLDSIDADPMSGFAQGFGGAGWGT</sequence>
<feature type="domain" description="Cryptic loci regulator 2 C-terminal" evidence="2">
    <location>
        <begin position="406"/>
        <end position="535"/>
    </location>
</feature>
<protein>
    <recommendedName>
        <fullName evidence="7">Cryptic loci regulator 2 N-terminal domain-containing protein</fullName>
    </recommendedName>
</protein>
<dbReference type="GO" id="GO:0070824">
    <property type="term" value="C:SHREC complex"/>
    <property type="evidence" value="ECO:0007669"/>
    <property type="project" value="InterPro"/>
</dbReference>
<dbReference type="EMBL" id="MU003696">
    <property type="protein sequence ID" value="KAF2813071.1"/>
    <property type="molecule type" value="Genomic_DNA"/>
</dbReference>
<dbReference type="Pfam" id="PF10383">
    <property type="entry name" value="Clr2"/>
    <property type="match status" value="1"/>
</dbReference>
<dbReference type="InterPro" id="IPR031915">
    <property type="entry name" value="Clr2_N"/>
</dbReference>
<accession>A0A6A6YW97</accession>
<evidence type="ECO:0000259" key="2">
    <source>
        <dbReference type="Pfam" id="PF10383"/>
    </source>
</evidence>
<organism evidence="4">
    <name type="scientific">Mytilinidion resinicola</name>
    <dbReference type="NCBI Taxonomy" id="574789"/>
    <lineage>
        <taxon>Eukaryota</taxon>
        <taxon>Fungi</taxon>
        <taxon>Dikarya</taxon>
        <taxon>Ascomycota</taxon>
        <taxon>Pezizomycotina</taxon>
        <taxon>Dothideomycetes</taxon>
        <taxon>Pleosporomycetidae</taxon>
        <taxon>Mytilinidiales</taxon>
        <taxon>Mytilinidiaceae</taxon>
        <taxon>Mytilinidion</taxon>
    </lineage>
</organism>
<dbReference type="AlphaFoldDB" id="A0A6A6YW97"/>
<dbReference type="RefSeq" id="XP_033580035.1">
    <property type="nucleotide sequence ID" value="XM_033716620.1"/>
</dbReference>
<dbReference type="InterPro" id="IPR018839">
    <property type="entry name" value="Tscrpt-silencing_Clr2_C"/>
</dbReference>
<evidence type="ECO:0000313" key="4">
    <source>
        <dbReference type="EMBL" id="KAF2813071.1"/>
    </source>
</evidence>
<feature type="region of interest" description="Disordered" evidence="1">
    <location>
        <begin position="218"/>
        <end position="239"/>
    </location>
</feature>
<dbReference type="Proteomes" id="UP000504636">
    <property type="component" value="Unplaced"/>
</dbReference>
<gene>
    <name evidence="4 6" type="ORF">BDZ99DRAFT_411501</name>
</gene>
<dbReference type="InterPro" id="IPR038986">
    <property type="entry name" value="Clr2"/>
</dbReference>
<evidence type="ECO:0000313" key="5">
    <source>
        <dbReference type="Proteomes" id="UP000504636"/>
    </source>
</evidence>
<reference evidence="6" key="3">
    <citation type="submission" date="2025-04" db="UniProtKB">
        <authorList>
            <consortium name="RefSeq"/>
        </authorList>
    </citation>
    <scope>IDENTIFICATION</scope>
    <source>
        <strain evidence="6">CBS 304.34</strain>
    </source>
</reference>
<feature type="region of interest" description="Disordered" evidence="1">
    <location>
        <begin position="100"/>
        <end position="127"/>
    </location>
</feature>
<feature type="region of interest" description="Disordered" evidence="1">
    <location>
        <begin position="13"/>
        <end position="41"/>
    </location>
</feature>
<evidence type="ECO:0000256" key="1">
    <source>
        <dbReference type="SAM" id="MobiDB-lite"/>
    </source>
</evidence>
<dbReference type="GO" id="GO:0031934">
    <property type="term" value="C:mating-type region heterochromatin"/>
    <property type="evidence" value="ECO:0007669"/>
    <property type="project" value="TreeGrafter"/>
</dbReference>
<feature type="compositionally biased region" description="Polar residues" evidence="1">
    <location>
        <begin position="219"/>
        <end position="230"/>
    </location>
</feature>
<feature type="compositionally biased region" description="Low complexity" evidence="1">
    <location>
        <begin position="609"/>
        <end position="619"/>
    </location>
</feature>
<name>A0A6A6YW97_9PEZI</name>
<dbReference type="GO" id="GO:0033553">
    <property type="term" value="C:rDNA heterochromatin"/>
    <property type="evidence" value="ECO:0007669"/>
    <property type="project" value="TreeGrafter"/>
</dbReference>
<feature type="region of interest" description="Disordered" evidence="1">
    <location>
        <begin position="178"/>
        <end position="206"/>
    </location>
</feature>
<feature type="domain" description="Cryptic loci regulator 2 N-terminal" evidence="3">
    <location>
        <begin position="85"/>
        <end position="169"/>
    </location>
</feature>
<evidence type="ECO:0000259" key="3">
    <source>
        <dbReference type="Pfam" id="PF16761"/>
    </source>
</evidence>
<dbReference type="OrthoDB" id="2421327at2759"/>
<dbReference type="GeneID" id="54457513"/>